<dbReference type="AlphaFoldDB" id="A0A238LGW6"/>
<sequence length="145" mass="14924">MSAPCWPALAVALSLSPGVSAGMARAETVTVVPGSVTMQMTPQEFRAHRVDRGTALTAADMQQPPSAGVRVLQNGDHNTATVATQPGNAAMVIQQGDGHAATVTQEATGQGALVIQTGTGGATDLTQTTQGEKVVIVQHSWQPRR</sequence>
<gene>
    <name evidence="2" type="ORF">LOM8899_02939</name>
</gene>
<dbReference type="EMBL" id="FXZK01000005">
    <property type="protein sequence ID" value="SMY08783.1"/>
    <property type="molecule type" value="Genomic_DNA"/>
</dbReference>
<accession>A0A238LGW6</accession>
<reference evidence="2 3" key="1">
    <citation type="submission" date="2017-05" db="EMBL/GenBank/DDBJ databases">
        <authorList>
            <person name="Song R."/>
            <person name="Chenine A.L."/>
            <person name="Ruprecht R.M."/>
        </authorList>
    </citation>
    <scope>NUCLEOTIDE SEQUENCE [LARGE SCALE GENOMIC DNA]</scope>
    <source>
        <strain evidence="2 3">CECT 8899</strain>
    </source>
</reference>
<evidence type="ECO:0000313" key="3">
    <source>
        <dbReference type="Proteomes" id="UP000201613"/>
    </source>
</evidence>
<feature type="chain" id="PRO_5013371396" evidence="1">
    <location>
        <begin position="22"/>
        <end position="145"/>
    </location>
</feature>
<feature type="signal peptide" evidence="1">
    <location>
        <begin position="1"/>
        <end position="21"/>
    </location>
</feature>
<evidence type="ECO:0000313" key="2">
    <source>
        <dbReference type="EMBL" id="SMY08783.1"/>
    </source>
</evidence>
<proteinExistence type="predicted"/>
<protein>
    <submittedName>
        <fullName evidence="2">Curlin minor subunit CsgB</fullName>
    </submittedName>
</protein>
<organism evidence="2 3">
    <name type="scientific">Flavimaricola marinus</name>
    <dbReference type="NCBI Taxonomy" id="1819565"/>
    <lineage>
        <taxon>Bacteria</taxon>
        <taxon>Pseudomonadati</taxon>
        <taxon>Pseudomonadota</taxon>
        <taxon>Alphaproteobacteria</taxon>
        <taxon>Rhodobacterales</taxon>
        <taxon>Paracoccaceae</taxon>
        <taxon>Flavimaricola</taxon>
    </lineage>
</organism>
<keyword evidence="1" id="KW-0732">Signal</keyword>
<name>A0A238LGW6_9RHOB</name>
<evidence type="ECO:0000256" key="1">
    <source>
        <dbReference type="SAM" id="SignalP"/>
    </source>
</evidence>
<dbReference type="RefSeq" id="WP_133065040.1">
    <property type="nucleotide sequence ID" value="NZ_FXZK01000005.1"/>
</dbReference>
<keyword evidence="3" id="KW-1185">Reference proteome</keyword>
<dbReference type="Proteomes" id="UP000201613">
    <property type="component" value="Unassembled WGS sequence"/>
</dbReference>